<dbReference type="EMBL" id="CP125942">
    <property type="protein sequence ID" value="XAO46584.1"/>
    <property type="molecule type" value="Genomic_DNA"/>
</dbReference>
<protein>
    <submittedName>
        <fullName evidence="2">HNH endonuclease signature motif containing protein</fullName>
    </submittedName>
</protein>
<proteinExistence type="predicted"/>
<organism evidence="2 3">
    <name type="scientific">Glutamicibacter ectropisis</name>
    <dbReference type="NCBI Taxonomy" id="3046593"/>
    <lineage>
        <taxon>Bacteria</taxon>
        <taxon>Bacillati</taxon>
        <taxon>Actinomycetota</taxon>
        <taxon>Actinomycetes</taxon>
        <taxon>Micrococcales</taxon>
        <taxon>Micrococcaceae</taxon>
        <taxon>Glutamicibacter</taxon>
    </lineage>
</organism>
<dbReference type="RefSeq" id="WP_345473004.1">
    <property type="nucleotide sequence ID" value="NZ_CP125942.1"/>
</dbReference>
<dbReference type="KEGG" id="gey:QMQ05_03360"/>
<keyword evidence="2" id="KW-0540">Nuclease</keyword>
<dbReference type="InterPro" id="IPR003615">
    <property type="entry name" value="HNH_nuc"/>
</dbReference>
<sequence>MNTAQALKNLAQASELIVSATAVFSQEIPAGHAAYFAFLTEHLAQQLTRAQIQAAHAVRRTGAHKLDRESFQAITDAGTIPTLEQIEAAEGHTTSGRTHFNSASGLMQDWLDIPRATASARLIQADCLIGGVNEAGQPIAPWLPQLAEQFMDPDVDPRPVAATATKLHSARKDLGEGKAGRKKKEQLQADALAFLRTEPKSARKHINALIAEVKSGERPIKALLDCIGIFRRGMRQGLVEYVLRLLPSQAAFIEAYLAKMDNPATVAGNREHLKDTEAQFTGEPGSDWDDEESMPDWAKGGNRSGPAEPADPSESAPPETSQSSPKPTEHKPWEEMKPERRRLLGLLTLLMGSSPTGSGVAPPAAQVSIVLNWEKMQQQVKDYAVTSSGLSLSPGEARAALCTAGIYPLVLNGTSLPLDLGRTQRLFSKAQGRAIRAAYRGCSYPGCSMPAERCELDHLDPWEKGGRTDIASADLNCPIHHISRHCGLFRTVKIPGSRPLVLLSSELDPEQRLRINTYFMTPAEALAAEARAERTTTQWRSGQLVLEFAAA</sequence>
<evidence type="ECO:0000313" key="2">
    <source>
        <dbReference type="EMBL" id="XAO46584.1"/>
    </source>
</evidence>
<keyword evidence="2" id="KW-0255">Endonuclease</keyword>
<dbReference type="Proteomes" id="UP001486888">
    <property type="component" value="Chromosome"/>
</dbReference>
<dbReference type="CDD" id="cd00085">
    <property type="entry name" value="HNHc"/>
    <property type="match status" value="1"/>
</dbReference>
<feature type="compositionally biased region" description="Basic and acidic residues" evidence="1">
    <location>
        <begin position="327"/>
        <end position="338"/>
    </location>
</feature>
<name>A0AAU6WFP3_9MICC</name>
<feature type="compositionally biased region" description="Low complexity" evidence="1">
    <location>
        <begin position="304"/>
        <end position="319"/>
    </location>
</feature>
<keyword evidence="2" id="KW-0378">Hydrolase</keyword>
<evidence type="ECO:0000313" key="3">
    <source>
        <dbReference type="Proteomes" id="UP001486888"/>
    </source>
</evidence>
<accession>A0AAU6WFP3</accession>
<reference evidence="2 3" key="1">
    <citation type="submission" date="2023-05" db="EMBL/GenBank/DDBJ databases">
        <title>Glutamicibacter sp. B1, complete genome.</title>
        <authorList>
            <person name="Long Y.H."/>
            <person name="Fang T."/>
            <person name="Li X.Y."/>
        </authorList>
    </citation>
    <scope>NUCLEOTIDE SEQUENCE [LARGE SCALE GENOMIC DNA]</scope>
    <source>
        <strain evidence="2 3">B1</strain>
    </source>
</reference>
<feature type="region of interest" description="Disordered" evidence="1">
    <location>
        <begin position="269"/>
        <end position="338"/>
    </location>
</feature>
<keyword evidence="3" id="KW-1185">Reference proteome</keyword>
<dbReference type="GO" id="GO:0004519">
    <property type="term" value="F:endonuclease activity"/>
    <property type="evidence" value="ECO:0007669"/>
    <property type="project" value="UniProtKB-KW"/>
</dbReference>
<gene>
    <name evidence="2" type="ORF">QMQ05_03360</name>
</gene>
<evidence type="ECO:0000256" key="1">
    <source>
        <dbReference type="SAM" id="MobiDB-lite"/>
    </source>
</evidence>
<dbReference type="AlphaFoldDB" id="A0AAU6WFP3"/>